<dbReference type="SUPFAM" id="SSF55811">
    <property type="entry name" value="Nudix"/>
    <property type="match status" value="1"/>
</dbReference>
<dbReference type="GO" id="GO:0006753">
    <property type="term" value="P:nucleoside phosphate metabolic process"/>
    <property type="evidence" value="ECO:0007669"/>
    <property type="project" value="TreeGrafter"/>
</dbReference>
<gene>
    <name evidence="3" type="ORF">FB556_1546</name>
</gene>
<evidence type="ECO:0000256" key="1">
    <source>
        <dbReference type="ARBA" id="ARBA00022801"/>
    </source>
</evidence>
<name>A0A543AK27_9MICC</name>
<dbReference type="InterPro" id="IPR015797">
    <property type="entry name" value="NUDIX_hydrolase-like_dom_sf"/>
</dbReference>
<comment type="caution">
    <text evidence="3">The sequence shown here is derived from an EMBL/GenBank/DDBJ whole genome shotgun (WGS) entry which is preliminary data.</text>
</comment>
<organism evidence="3 4">
    <name type="scientific">Enteractinococcus coprophilus</name>
    <dbReference type="NCBI Taxonomy" id="1027633"/>
    <lineage>
        <taxon>Bacteria</taxon>
        <taxon>Bacillati</taxon>
        <taxon>Actinomycetota</taxon>
        <taxon>Actinomycetes</taxon>
        <taxon>Micrococcales</taxon>
        <taxon>Micrococcaceae</taxon>
    </lineage>
</organism>
<dbReference type="PANTHER" id="PTHR11839:SF31">
    <property type="entry name" value="ADP-RIBOSE PYROPHOSPHATASE"/>
    <property type="match status" value="1"/>
</dbReference>
<dbReference type="CDD" id="cd24158">
    <property type="entry name" value="NUDIX_ADPRase_Rv1700"/>
    <property type="match status" value="1"/>
</dbReference>
<evidence type="ECO:0000313" key="4">
    <source>
        <dbReference type="Proteomes" id="UP000319746"/>
    </source>
</evidence>
<dbReference type="PANTHER" id="PTHR11839">
    <property type="entry name" value="UDP/ADP-SUGAR PYROPHOSPHATASE"/>
    <property type="match status" value="1"/>
</dbReference>
<dbReference type="InterPro" id="IPR000086">
    <property type="entry name" value="NUDIX_hydrolase_dom"/>
</dbReference>
<dbReference type="RefSeq" id="WP_141866326.1">
    <property type="nucleotide sequence ID" value="NZ_BAABAN010000004.1"/>
</dbReference>
<dbReference type="Gene3D" id="3.90.79.10">
    <property type="entry name" value="Nucleoside Triphosphate Pyrophosphohydrolase"/>
    <property type="match status" value="1"/>
</dbReference>
<dbReference type="AlphaFoldDB" id="A0A543AK27"/>
<reference evidence="3 4" key="1">
    <citation type="submission" date="2019-06" db="EMBL/GenBank/DDBJ databases">
        <title>Sequencing the genomes of 1000 actinobacteria strains.</title>
        <authorList>
            <person name="Klenk H.-P."/>
        </authorList>
    </citation>
    <scope>NUCLEOTIDE SEQUENCE [LARGE SCALE GENOMIC DNA]</scope>
    <source>
        <strain evidence="3 4">DSM 24083</strain>
    </source>
</reference>
<dbReference type="EMBL" id="VFOU01000002">
    <property type="protein sequence ID" value="TQL72876.1"/>
    <property type="molecule type" value="Genomic_DNA"/>
</dbReference>
<proteinExistence type="predicted"/>
<dbReference type="OrthoDB" id="9806150at2"/>
<evidence type="ECO:0000259" key="2">
    <source>
        <dbReference type="PROSITE" id="PS51462"/>
    </source>
</evidence>
<protein>
    <submittedName>
        <fullName evidence="3">ADP-ribose pyrophosphatase</fullName>
    </submittedName>
</protein>
<dbReference type="GO" id="GO:0016787">
    <property type="term" value="F:hydrolase activity"/>
    <property type="evidence" value="ECO:0007669"/>
    <property type="project" value="UniProtKB-KW"/>
</dbReference>
<sequence>MAHQDLQDTDRSVAVQHQETVFHGAIWDIQRDTFTLSGTDEALTREYITHPGAVAIVAVDDQQRIAMINQYRHPVRQDCWEIPAGLLDVQGEDPLAAAQRELAEETDLQARQWSVLVDHYPSAGSSAEAIRIFLAQDIDDVLSEQRHQREAEEAHLILRWVPFDRALQAVMTGAVRNVNAIAGILTAHLVLTGQHQARSAHAPF</sequence>
<keyword evidence="1" id="KW-0378">Hydrolase</keyword>
<dbReference type="Pfam" id="PF00293">
    <property type="entry name" value="NUDIX"/>
    <property type="match status" value="1"/>
</dbReference>
<dbReference type="GO" id="GO:0019693">
    <property type="term" value="P:ribose phosphate metabolic process"/>
    <property type="evidence" value="ECO:0007669"/>
    <property type="project" value="TreeGrafter"/>
</dbReference>
<accession>A0A543AK27</accession>
<keyword evidence="4" id="KW-1185">Reference proteome</keyword>
<dbReference type="GO" id="GO:0005829">
    <property type="term" value="C:cytosol"/>
    <property type="evidence" value="ECO:0007669"/>
    <property type="project" value="TreeGrafter"/>
</dbReference>
<dbReference type="PROSITE" id="PS51462">
    <property type="entry name" value="NUDIX"/>
    <property type="match status" value="1"/>
</dbReference>
<dbReference type="Proteomes" id="UP000319746">
    <property type="component" value="Unassembled WGS sequence"/>
</dbReference>
<feature type="domain" description="Nudix hydrolase" evidence="2">
    <location>
        <begin position="48"/>
        <end position="185"/>
    </location>
</feature>
<evidence type="ECO:0000313" key="3">
    <source>
        <dbReference type="EMBL" id="TQL72876.1"/>
    </source>
</evidence>